<dbReference type="GO" id="GO:0005524">
    <property type="term" value="F:ATP binding"/>
    <property type="evidence" value="ECO:0007669"/>
    <property type="project" value="UniProtKB-UniRule"/>
</dbReference>
<dbReference type="EMBL" id="MIYV01000006">
    <property type="protein sequence ID" value="OIR13691.1"/>
    <property type="molecule type" value="Genomic_DNA"/>
</dbReference>
<dbReference type="FunFam" id="1.20.1270.10:FF:000001">
    <property type="entry name" value="Molecular chaperone DnaK"/>
    <property type="match status" value="1"/>
</dbReference>
<dbReference type="CDD" id="cd10234">
    <property type="entry name" value="ASKHA_NBD_HSP70_DnaK-like"/>
    <property type="match status" value="1"/>
</dbReference>
<dbReference type="SUPFAM" id="SSF100934">
    <property type="entry name" value="Heat shock protein 70kD (HSP70), C-terminal subdomain"/>
    <property type="match status" value="1"/>
</dbReference>
<evidence type="ECO:0000313" key="8">
    <source>
        <dbReference type="EMBL" id="OIR13691.1"/>
    </source>
</evidence>
<name>A0A1J5T0H5_9ARCH</name>
<keyword evidence="2 5" id="KW-0547">Nucleotide-binding</keyword>
<evidence type="ECO:0000256" key="3">
    <source>
        <dbReference type="ARBA" id="ARBA00022840"/>
    </source>
</evidence>
<evidence type="ECO:0000256" key="2">
    <source>
        <dbReference type="ARBA" id="ARBA00022741"/>
    </source>
</evidence>
<dbReference type="InterPro" id="IPR029048">
    <property type="entry name" value="HSP70_C_sf"/>
</dbReference>
<dbReference type="AlphaFoldDB" id="A0A1J5T0H5"/>
<feature type="region of interest" description="Disordered" evidence="7">
    <location>
        <begin position="572"/>
        <end position="621"/>
    </location>
</feature>
<comment type="similarity">
    <text evidence="1 5 6">Belongs to the heat shock protein 70 family.</text>
</comment>
<evidence type="ECO:0000256" key="6">
    <source>
        <dbReference type="RuleBase" id="RU003322"/>
    </source>
</evidence>
<dbReference type="Gene3D" id="1.20.1270.10">
    <property type="match status" value="1"/>
</dbReference>
<dbReference type="GO" id="GO:0051082">
    <property type="term" value="F:unfolded protein binding"/>
    <property type="evidence" value="ECO:0007669"/>
    <property type="project" value="InterPro"/>
</dbReference>
<dbReference type="FunFam" id="2.60.34.10:FF:000014">
    <property type="entry name" value="Chaperone protein DnaK HSP70"/>
    <property type="match status" value="1"/>
</dbReference>
<feature type="compositionally biased region" description="Acidic residues" evidence="7">
    <location>
        <begin position="608"/>
        <end position="621"/>
    </location>
</feature>
<organism evidence="8 9">
    <name type="scientific">Marine Group III euryarchaeote CG-Epi6</name>
    <dbReference type="NCBI Taxonomy" id="1889000"/>
    <lineage>
        <taxon>Archaea</taxon>
        <taxon>Methanobacteriati</taxon>
        <taxon>Thermoplasmatota</taxon>
        <taxon>Thermoplasmata</taxon>
        <taxon>Candidatus Thermoprofundales</taxon>
    </lineage>
</organism>
<proteinExistence type="inferred from homology"/>
<dbReference type="Proteomes" id="UP000183403">
    <property type="component" value="Unassembled WGS sequence"/>
</dbReference>
<keyword evidence="4 5" id="KW-0143">Chaperone</keyword>
<evidence type="ECO:0000313" key="9">
    <source>
        <dbReference type="Proteomes" id="UP000183403"/>
    </source>
</evidence>
<protein>
    <recommendedName>
        <fullName evidence="5">Chaperone protein DnaK</fullName>
    </recommendedName>
    <alternativeName>
        <fullName evidence="5">HSP70</fullName>
    </alternativeName>
    <alternativeName>
        <fullName evidence="5">Heat shock 70 kDa protein</fullName>
    </alternativeName>
    <alternativeName>
        <fullName evidence="5">Heat shock protein 70</fullName>
    </alternativeName>
</protein>
<dbReference type="InterPro" id="IPR029047">
    <property type="entry name" value="HSP70_peptide-bd_sf"/>
</dbReference>
<dbReference type="InterPro" id="IPR012725">
    <property type="entry name" value="Chaperone_DnaK"/>
</dbReference>
<dbReference type="PANTHER" id="PTHR19375">
    <property type="entry name" value="HEAT SHOCK PROTEIN 70KDA"/>
    <property type="match status" value="1"/>
</dbReference>
<dbReference type="SUPFAM" id="SSF100920">
    <property type="entry name" value="Heat shock protein 70kD (HSP70), peptide-binding domain"/>
    <property type="match status" value="1"/>
</dbReference>
<dbReference type="Pfam" id="PF00012">
    <property type="entry name" value="HSP70"/>
    <property type="match status" value="2"/>
</dbReference>
<dbReference type="FunFam" id="3.30.420.40:FF:000071">
    <property type="entry name" value="Molecular chaperone DnaK"/>
    <property type="match status" value="1"/>
</dbReference>
<dbReference type="HAMAP" id="MF_00332">
    <property type="entry name" value="DnaK"/>
    <property type="match status" value="1"/>
</dbReference>
<accession>A0A1J5T0H5</accession>
<dbReference type="PROSITE" id="PS01036">
    <property type="entry name" value="HSP70_3"/>
    <property type="match status" value="1"/>
</dbReference>
<dbReference type="GO" id="GO:0140662">
    <property type="term" value="F:ATP-dependent protein folding chaperone"/>
    <property type="evidence" value="ECO:0007669"/>
    <property type="project" value="InterPro"/>
</dbReference>
<dbReference type="Gene3D" id="3.90.640.10">
    <property type="entry name" value="Actin, Chain A, domain 4"/>
    <property type="match status" value="1"/>
</dbReference>
<reference evidence="8 9" key="1">
    <citation type="submission" date="2016-08" db="EMBL/GenBank/DDBJ databases">
        <title>New Insights into Marine Group III Euryarchaeota, from dark to light.</title>
        <authorList>
            <person name="Haro-Moreno J.M."/>
            <person name="Rodriguez-Valera F."/>
            <person name="Lopez-Garcia P."/>
            <person name="Moreira D."/>
            <person name="Martin-Cuadrado A.B."/>
        </authorList>
    </citation>
    <scope>NUCLEOTIDE SEQUENCE [LARGE SCALE GENOMIC DNA]</scope>
    <source>
        <strain evidence="8">CG-Epi6</strain>
    </source>
</reference>
<dbReference type="SUPFAM" id="SSF53067">
    <property type="entry name" value="Actin-like ATPase domain"/>
    <property type="match status" value="2"/>
</dbReference>
<evidence type="ECO:0000256" key="7">
    <source>
        <dbReference type="SAM" id="MobiDB-lite"/>
    </source>
</evidence>
<dbReference type="PROSITE" id="PS00329">
    <property type="entry name" value="HSP70_2"/>
    <property type="match status" value="1"/>
</dbReference>
<dbReference type="InterPro" id="IPR043129">
    <property type="entry name" value="ATPase_NBD"/>
</dbReference>
<keyword evidence="3 5" id="KW-0067">ATP-binding</keyword>
<gene>
    <name evidence="5" type="primary">dnaK</name>
    <name evidence="8" type="ORF">BEU03_01905</name>
</gene>
<dbReference type="InterPro" id="IPR018181">
    <property type="entry name" value="Heat_shock_70_CS"/>
</dbReference>
<dbReference type="NCBIfam" id="NF001413">
    <property type="entry name" value="PRK00290.1"/>
    <property type="match status" value="1"/>
</dbReference>
<evidence type="ECO:0000256" key="1">
    <source>
        <dbReference type="ARBA" id="ARBA00007381"/>
    </source>
</evidence>
<dbReference type="Gene3D" id="2.60.34.10">
    <property type="entry name" value="Substrate Binding Domain Of DNAk, Chain A, domain 1"/>
    <property type="match status" value="1"/>
</dbReference>
<evidence type="ECO:0000256" key="4">
    <source>
        <dbReference type="ARBA" id="ARBA00023186"/>
    </source>
</evidence>
<dbReference type="InterPro" id="IPR013126">
    <property type="entry name" value="Hsp_70_fam"/>
</dbReference>
<dbReference type="Gene3D" id="3.30.420.40">
    <property type="match status" value="2"/>
</dbReference>
<dbReference type="FunFam" id="3.90.640.10:FF:000003">
    <property type="entry name" value="Molecular chaperone DnaK"/>
    <property type="match status" value="1"/>
</dbReference>
<comment type="function">
    <text evidence="5">Acts as a chaperone.</text>
</comment>
<dbReference type="PRINTS" id="PR00301">
    <property type="entry name" value="HEATSHOCK70"/>
</dbReference>
<sequence>MAKEVIIGIDLGTTNSEAAYLEGGRPVIIPSAEGSTFGGKMFPSVVAFTKDGERIVGDPAKRQAVLNPENTIMHIKRKMGTKHRVTIKKKKYSPEEISAMVLQKIKADSEAHLGVDIEKAVITVPAYFNDNQRQATIDAGKIAGLKVERIINEPTAAALAYGLDKEGEYTVAVLDLGGGTFDVTIMEMDNGVFDVISTSGDNNLGGTDMDDALVDYLADLFKEENGIDLRDDQAARQRLHDAGEKAKIELSNTLKSTINLPYIWSDSSGPKHLEHDLTRAKLEDIVGPVISRCGKPIKQAFKDAKMKPGDVDKVILVGGPTRMPTVQEAFEKFVGRKAERGVDPMQCVAMGAAIQAGVLAGDIKDVVLLDVTPLTLGIETEGSVMTSLIDRNTTIPTNKSKIFSTAADNQPGVEIHVLQGERTMAADNDTLGRFQLVGIPPAARGVPQIEVSFDIDRNGVINVTAKDLGTDNEQKIEITSKSNLSDDEIEQKVKEAEQYADEDKQTREVIETRNQAESFIYATDKAIKDLGEKVDDNIKNSVEESKEKLKEAMKEDDLEPMQKAFEEFQQASQAVAEMAYQQAEEERAKNETPDDNSDENSDSKDDDNVVDVDYEEVEEEK</sequence>
<dbReference type="NCBIfam" id="TIGR02350">
    <property type="entry name" value="prok_dnaK"/>
    <property type="match status" value="1"/>
</dbReference>
<evidence type="ECO:0000256" key="5">
    <source>
        <dbReference type="HAMAP-Rule" id="MF_00332"/>
    </source>
</evidence>
<dbReference type="PROSITE" id="PS00297">
    <property type="entry name" value="HSP70_1"/>
    <property type="match status" value="1"/>
</dbReference>
<comment type="caution">
    <text evidence="8">The sequence shown here is derived from an EMBL/GenBank/DDBJ whole genome shotgun (WGS) entry which is preliminary data.</text>
</comment>